<dbReference type="SUPFAM" id="SSF55486">
    <property type="entry name" value="Metalloproteases ('zincins'), catalytic domain"/>
    <property type="match status" value="1"/>
</dbReference>
<dbReference type="Gene3D" id="3.30.2010.20">
    <property type="match status" value="1"/>
</dbReference>
<evidence type="ECO:0000313" key="1">
    <source>
        <dbReference type="EMBL" id="CAA9565809.1"/>
    </source>
</evidence>
<dbReference type="InterPro" id="IPR038555">
    <property type="entry name" value="Zincin_1_sf"/>
</dbReference>
<dbReference type="InterPro" id="IPR010428">
    <property type="entry name" value="Zincin_1"/>
</dbReference>
<protein>
    <recommendedName>
        <fullName evidence="2">Acetylglutamate kinase</fullName>
    </recommendedName>
</protein>
<gene>
    <name evidence="1" type="ORF">AVDCRST_MAG70-2029</name>
</gene>
<dbReference type="EMBL" id="CADCWH010000325">
    <property type="protein sequence ID" value="CAA9565809.1"/>
    <property type="molecule type" value="Genomic_DNA"/>
</dbReference>
<dbReference type="AlphaFoldDB" id="A0A6J4V5D7"/>
<accession>A0A6J4V5D7</accession>
<reference evidence="1" key="1">
    <citation type="submission" date="2020-02" db="EMBL/GenBank/DDBJ databases">
        <authorList>
            <person name="Meier V. D."/>
        </authorList>
    </citation>
    <scope>NUCLEOTIDE SEQUENCE</scope>
    <source>
        <strain evidence="1">AVDCRST_MAG70</strain>
    </source>
</reference>
<sequence>MQTPDRIVIFRKPLERAFPDPATLRDEVMVTIIHELAHHVGYDEAGIAARGWE</sequence>
<organism evidence="1">
    <name type="scientific">uncultured Thermomicrobiales bacterium</name>
    <dbReference type="NCBI Taxonomy" id="1645740"/>
    <lineage>
        <taxon>Bacteria</taxon>
        <taxon>Pseudomonadati</taxon>
        <taxon>Thermomicrobiota</taxon>
        <taxon>Thermomicrobia</taxon>
        <taxon>Thermomicrobiales</taxon>
        <taxon>environmental samples</taxon>
    </lineage>
</organism>
<evidence type="ECO:0008006" key="2">
    <source>
        <dbReference type="Google" id="ProtNLM"/>
    </source>
</evidence>
<dbReference type="Pfam" id="PF06262">
    <property type="entry name" value="Zincin_1"/>
    <property type="match status" value="1"/>
</dbReference>
<proteinExistence type="predicted"/>
<name>A0A6J4V5D7_9BACT</name>